<reference evidence="1" key="2">
    <citation type="submission" date="2015-06" db="UniProtKB">
        <authorList>
            <consortium name="EnsemblMetazoa"/>
        </authorList>
    </citation>
    <scope>IDENTIFICATION</scope>
</reference>
<dbReference type="Proteomes" id="UP000015104">
    <property type="component" value="Unassembled WGS sequence"/>
</dbReference>
<dbReference type="EnsemblMetazoa" id="tetur04g09050.1">
    <property type="protein sequence ID" value="tetur04g09050.1"/>
    <property type="gene ID" value="tetur04g09050"/>
</dbReference>
<name>T1K3K5_TETUR</name>
<evidence type="ECO:0000313" key="1">
    <source>
        <dbReference type="EnsemblMetazoa" id="tetur04g09050.1"/>
    </source>
</evidence>
<organism evidence="1 2">
    <name type="scientific">Tetranychus urticae</name>
    <name type="common">Two-spotted spider mite</name>
    <dbReference type="NCBI Taxonomy" id="32264"/>
    <lineage>
        <taxon>Eukaryota</taxon>
        <taxon>Metazoa</taxon>
        <taxon>Ecdysozoa</taxon>
        <taxon>Arthropoda</taxon>
        <taxon>Chelicerata</taxon>
        <taxon>Arachnida</taxon>
        <taxon>Acari</taxon>
        <taxon>Acariformes</taxon>
        <taxon>Trombidiformes</taxon>
        <taxon>Prostigmata</taxon>
        <taxon>Eleutherengona</taxon>
        <taxon>Raphignathae</taxon>
        <taxon>Tetranychoidea</taxon>
        <taxon>Tetranychidae</taxon>
        <taxon>Tetranychus</taxon>
    </lineage>
</organism>
<dbReference type="AlphaFoldDB" id="T1K3K5"/>
<reference evidence="2" key="1">
    <citation type="submission" date="2011-08" db="EMBL/GenBank/DDBJ databases">
        <authorList>
            <person name="Rombauts S."/>
        </authorList>
    </citation>
    <scope>NUCLEOTIDE SEQUENCE</scope>
    <source>
        <strain evidence="2">London</strain>
    </source>
</reference>
<sequence length="74" mass="8507">MVVIEAASLINGDEIRRPTRQESTKVDDFAMTHDYFDSHKRANHLISQSLSISLVDNHRPAIIGLIKFTRWQKS</sequence>
<evidence type="ECO:0000313" key="2">
    <source>
        <dbReference type="Proteomes" id="UP000015104"/>
    </source>
</evidence>
<dbReference type="EMBL" id="CAEY01001383">
    <property type="status" value="NOT_ANNOTATED_CDS"/>
    <property type="molecule type" value="Genomic_DNA"/>
</dbReference>
<proteinExistence type="predicted"/>
<accession>T1K3K5</accession>
<dbReference type="HOGENOM" id="CLU_2690964_0_0_1"/>
<protein>
    <submittedName>
        <fullName evidence="1">Uncharacterized protein</fullName>
    </submittedName>
</protein>
<keyword evidence="2" id="KW-1185">Reference proteome</keyword>